<evidence type="ECO:0000313" key="2">
    <source>
        <dbReference type="EMBL" id="KAF9671571.1"/>
    </source>
</evidence>
<dbReference type="EMBL" id="JADGMS010000012">
    <property type="protein sequence ID" value="KAF9671571.1"/>
    <property type="molecule type" value="Genomic_DNA"/>
</dbReference>
<feature type="compositionally biased region" description="Low complexity" evidence="1">
    <location>
        <begin position="189"/>
        <end position="203"/>
    </location>
</feature>
<feature type="region of interest" description="Disordered" evidence="1">
    <location>
        <begin position="126"/>
        <end position="145"/>
    </location>
</feature>
<evidence type="ECO:0000256" key="1">
    <source>
        <dbReference type="SAM" id="MobiDB-lite"/>
    </source>
</evidence>
<accession>A0A835MSA2</accession>
<protein>
    <submittedName>
        <fullName evidence="2">Uncharacterized protein</fullName>
    </submittedName>
</protein>
<sequence length="311" mass="34928">MQPSGPLITLSPSSPSFNSYSSQKLAEIAARVVQEFTNESEQVEDASGSIFSWQEQKGEGEEEENNHPQNDNEEEEEEEEDDFEFAVLSKPEPQFCPISADDIFYNGQIRPFYPLFNTKLLLDDQESLPKSKTATDSTQDTKKPKRLSLKKLFYEDRETFSCSSSEADDIDGAEPGTYCVWTPKKEEGSPGSCKKSSSTGSNSKRWKLKDLLHRSNSDGKDTFVFLMPNNKKSGRHHERSGNDDHGGNKSKQGIEKTKGVKGAGGGLFPFQEQYHVRSKYGDKRRSYLPYRPDLVGVLSNVNGVGRNFHPF</sequence>
<proteinExistence type="predicted"/>
<feature type="compositionally biased region" description="Acidic residues" evidence="1">
    <location>
        <begin position="71"/>
        <end position="84"/>
    </location>
</feature>
<feature type="compositionally biased region" description="Basic and acidic residues" evidence="1">
    <location>
        <begin position="239"/>
        <end position="258"/>
    </location>
</feature>
<dbReference type="PANTHER" id="PTHR33095">
    <property type="entry name" value="OS07G0619500 PROTEIN"/>
    <property type="match status" value="1"/>
</dbReference>
<dbReference type="PANTHER" id="PTHR33095:SF23">
    <property type="entry name" value="DUF1645 FAMILY PROTEIN"/>
    <property type="match status" value="1"/>
</dbReference>
<reference evidence="2 3" key="1">
    <citation type="submission" date="2020-10" db="EMBL/GenBank/DDBJ databases">
        <title>Plant Genome Project.</title>
        <authorList>
            <person name="Zhang R.-G."/>
        </authorList>
    </citation>
    <scope>NUCLEOTIDE SEQUENCE [LARGE SCALE GENOMIC DNA]</scope>
    <source>
        <strain evidence="2">FAFU-HL-1</strain>
        <tissue evidence="2">Leaf</tissue>
    </source>
</reference>
<dbReference type="Proteomes" id="UP000657918">
    <property type="component" value="Unassembled WGS sequence"/>
</dbReference>
<evidence type="ECO:0000313" key="3">
    <source>
        <dbReference type="Proteomes" id="UP000657918"/>
    </source>
</evidence>
<keyword evidence="3" id="KW-1185">Reference proteome</keyword>
<feature type="region of interest" description="Disordered" evidence="1">
    <location>
        <begin position="38"/>
        <end position="84"/>
    </location>
</feature>
<gene>
    <name evidence="2" type="ORF">SADUNF_Sadunf12G0061300</name>
</gene>
<feature type="region of interest" description="Disordered" evidence="1">
    <location>
        <begin position="222"/>
        <end position="268"/>
    </location>
</feature>
<organism evidence="2 3">
    <name type="scientific">Salix dunnii</name>
    <dbReference type="NCBI Taxonomy" id="1413687"/>
    <lineage>
        <taxon>Eukaryota</taxon>
        <taxon>Viridiplantae</taxon>
        <taxon>Streptophyta</taxon>
        <taxon>Embryophyta</taxon>
        <taxon>Tracheophyta</taxon>
        <taxon>Spermatophyta</taxon>
        <taxon>Magnoliopsida</taxon>
        <taxon>eudicotyledons</taxon>
        <taxon>Gunneridae</taxon>
        <taxon>Pentapetalae</taxon>
        <taxon>rosids</taxon>
        <taxon>fabids</taxon>
        <taxon>Malpighiales</taxon>
        <taxon>Salicaceae</taxon>
        <taxon>Saliceae</taxon>
        <taxon>Salix</taxon>
    </lineage>
</organism>
<feature type="region of interest" description="Disordered" evidence="1">
    <location>
        <begin position="181"/>
        <end position="208"/>
    </location>
</feature>
<comment type="caution">
    <text evidence="2">The sequence shown here is derived from an EMBL/GenBank/DDBJ whole genome shotgun (WGS) entry which is preliminary data.</text>
</comment>
<dbReference type="Pfam" id="PF07816">
    <property type="entry name" value="DUF1645"/>
    <property type="match status" value="1"/>
</dbReference>
<name>A0A835MSA2_9ROSI</name>
<dbReference type="AlphaFoldDB" id="A0A835MSA2"/>
<dbReference type="OrthoDB" id="666789at2759"/>
<feature type="compositionally biased region" description="Polar residues" evidence="1">
    <location>
        <begin position="128"/>
        <end position="138"/>
    </location>
</feature>
<dbReference type="InterPro" id="IPR012442">
    <property type="entry name" value="DUF1645_plant"/>
</dbReference>